<dbReference type="EMBL" id="LNGD01000050">
    <property type="protein sequence ID" value="KYC51870.1"/>
    <property type="molecule type" value="Genomic_DNA"/>
</dbReference>
<dbReference type="FunFam" id="3.30.1550.10:FF:000007">
    <property type="entry name" value="50S ribosomal protein L11"/>
    <property type="match status" value="1"/>
</dbReference>
<comment type="similarity">
    <text evidence="1 6 7">Belongs to the universal ribosomal protein uL11 family.</text>
</comment>
<organism evidence="10 11">
    <name type="scientific">Candidatus Methanofastidiosum methylothiophilum</name>
    <dbReference type="NCBI Taxonomy" id="1705564"/>
    <lineage>
        <taxon>Archaea</taxon>
        <taxon>Methanobacteriati</taxon>
        <taxon>Methanobacteriota</taxon>
        <taxon>Stenosarchaea group</taxon>
        <taxon>Candidatus Methanofastidiosia</taxon>
        <taxon>Candidatus Methanofastidiosales</taxon>
        <taxon>Candidatus Methanofastidiosaceae</taxon>
        <taxon>Candidatus Methanofastidiosum</taxon>
    </lineage>
</organism>
<dbReference type="InterPro" id="IPR036796">
    <property type="entry name" value="Ribosomal_uL11_N_sf"/>
</dbReference>
<comment type="subunit">
    <text evidence="6">Part of the ribosomal stalk of the 50S ribosomal subunit. Interacts with L10 and the large rRNA to form the base of the stalk. L10 forms an elongated spine to which L12 dimers bind in a sequential fashion forming a multimeric L10(L12)X complex.</text>
</comment>
<dbReference type="NCBIfam" id="NF002232">
    <property type="entry name" value="PRK01143.1"/>
    <property type="match status" value="1"/>
</dbReference>
<dbReference type="AlphaFoldDB" id="A0A150J3S0"/>
<evidence type="ECO:0000259" key="9">
    <source>
        <dbReference type="Pfam" id="PF03946"/>
    </source>
</evidence>
<dbReference type="CDD" id="cd00349">
    <property type="entry name" value="Ribosomal_L11"/>
    <property type="match status" value="1"/>
</dbReference>
<keyword evidence="4 6" id="KW-0689">Ribosomal protein</keyword>
<dbReference type="HAMAP" id="MF_00736">
    <property type="entry name" value="Ribosomal_uL11"/>
    <property type="match status" value="1"/>
</dbReference>
<name>A0A150J3S0_9EURY</name>
<evidence type="ECO:0000256" key="6">
    <source>
        <dbReference type="HAMAP-Rule" id="MF_00736"/>
    </source>
</evidence>
<dbReference type="Pfam" id="PF00298">
    <property type="entry name" value="Ribosomal_L11"/>
    <property type="match status" value="1"/>
</dbReference>
<sequence length="159" mass="16610">MGKERSVDSLVDGGKATAGPPLGPALGPLGINVGKVVAEINEKTKAFQGMKVPVKIIVDDKKNFRVEVGVPPASALILKELNLEKGSSTPSSSKVGDISLANLVKIAKMKEPSSLSPDVTGVVKEVLGTCVSMGVTCEGKDPRVIQKEINEGKHDNIIK</sequence>
<evidence type="ECO:0000313" key="11">
    <source>
        <dbReference type="Proteomes" id="UP000075578"/>
    </source>
</evidence>
<comment type="caution">
    <text evidence="10">The sequence shown here is derived from an EMBL/GenBank/DDBJ whole genome shotgun (WGS) entry which is preliminary data.</text>
</comment>
<proteinExistence type="inferred from homology"/>
<dbReference type="PANTHER" id="PTHR11661">
    <property type="entry name" value="60S RIBOSOMAL PROTEIN L12"/>
    <property type="match status" value="1"/>
</dbReference>
<dbReference type="Gene3D" id="3.30.1550.10">
    <property type="entry name" value="Ribosomal protein L11/L12, N-terminal domain"/>
    <property type="match status" value="1"/>
</dbReference>
<evidence type="ECO:0000313" key="10">
    <source>
        <dbReference type="EMBL" id="KYC51870.1"/>
    </source>
</evidence>
<dbReference type="PANTHER" id="PTHR11661:SF1">
    <property type="entry name" value="LARGE RIBOSOMAL SUBUNIT PROTEIN UL11M"/>
    <property type="match status" value="1"/>
</dbReference>
<keyword evidence="3 6" id="KW-0694">RNA-binding</keyword>
<evidence type="ECO:0000259" key="8">
    <source>
        <dbReference type="Pfam" id="PF00298"/>
    </source>
</evidence>
<dbReference type="GO" id="GO:0003735">
    <property type="term" value="F:structural constituent of ribosome"/>
    <property type="evidence" value="ECO:0007669"/>
    <property type="project" value="InterPro"/>
</dbReference>
<feature type="domain" description="Large ribosomal subunit protein uL11 N-terminal" evidence="9">
    <location>
        <begin position="10"/>
        <end position="64"/>
    </location>
</feature>
<dbReference type="GO" id="GO:0070180">
    <property type="term" value="F:large ribosomal subunit rRNA binding"/>
    <property type="evidence" value="ECO:0007669"/>
    <property type="project" value="UniProtKB-UniRule"/>
</dbReference>
<dbReference type="InterPro" id="IPR036769">
    <property type="entry name" value="Ribosomal_uL11_C_sf"/>
</dbReference>
<dbReference type="Proteomes" id="UP000075578">
    <property type="component" value="Unassembled WGS sequence"/>
</dbReference>
<evidence type="ECO:0000256" key="3">
    <source>
        <dbReference type="ARBA" id="ARBA00022884"/>
    </source>
</evidence>
<feature type="domain" description="Large ribosomal subunit protein uL11 C-terminal" evidence="8">
    <location>
        <begin position="70"/>
        <end position="136"/>
    </location>
</feature>
<protein>
    <recommendedName>
        <fullName evidence="6">Large ribosomal subunit protein uL11</fullName>
    </recommendedName>
</protein>
<dbReference type="Gene3D" id="1.10.10.250">
    <property type="entry name" value="Ribosomal protein L11, C-terminal domain"/>
    <property type="match status" value="1"/>
</dbReference>
<evidence type="ECO:0000256" key="7">
    <source>
        <dbReference type="RuleBase" id="RU003978"/>
    </source>
</evidence>
<gene>
    <name evidence="6" type="primary">rpl11</name>
    <name evidence="10" type="ORF">AMQ74_00950</name>
</gene>
<evidence type="ECO:0000256" key="4">
    <source>
        <dbReference type="ARBA" id="ARBA00022980"/>
    </source>
</evidence>
<evidence type="ECO:0000256" key="1">
    <source>
        <dbReference type="ARBA" id="ARBA00010537"/>
    </source>
</evidence>
<dbReference type="SMART" id="SM00649">
    <property type="entry name" value="RL11"/>
    <property type="match status" value="1"/>
</dbReference>
<dbReference type="SUPFAM" id="SSF54747">
    <property type="entry name" value="Ribosomal L11/L12e N-terminal domain"/>
    <property type="match status" value="1"/>
</dbReference>
<accession>A0A150J3S0</accession>
<comment type="function">
    <text evidence="6">Forms part of the ribosomal stalk which helps the ribosome interact with GTP-bound translation factors.</text>
</comment>
<reference evidence="10 11" key="1">
    <citation type="journal article" date="2016" name="ISME J.">
        <title>Chasing the elusive Euryarchaeota class WSA2: genomes reveal a uniquely fastidious methyl-reducing methanogen.</title>
        <authorList>
            <person name="Nobu M.K."/>
            <person name="Narihiro T."/>
            <person name="Kuroda K."/>
            <person name="Mei R."/>
            <person name="Liu W.T."/>
        </authorList>
    </citation>
    <scope>NUCLEOTIDE SEQUENCE [LARGE SCALE GENOMIC DNA]</scope>
    <source>
        <strain evidence="10">U1lsi0528_Bin089</strain>
    </source>
</reference>
<dbReference type="InterPro" id="IPR020783">
    <property type="entry name" value="Ribosomal_uL11_C"/>
</dbReference>
<keyword evidence="5 6" id="KW-0687">Ribonucleoprotein</keyword>
<dbReference type="GO" id="GO:0006412">
    <property type="term" value="P:translation"/>
    <property type="evidence" value="ECO:0007669"/>
    <property type="project" value="UniProtKB-UniRule"/>
</dbReference>
<dbReference type="InterPro" id="IPR000911">
    <property type="entry name" value="Ribosomal_uL11"/>
</dbReference>
<dbReference type="InterPro" id="IPR020784">
    <property type="entry name" value="Ribosomal_uL11_N"/>
</dbReference>
<dbReference type="PATRIC" id="fig|1705564.3.peg.979"/>
<dbReference type="Pfam" id="PF03946">
    <property type="entry name" value="Ribosomal_L11_N"/>
    <property type="match status" value="1"/>
</dbReference>
<evidence type="ECO:0000256" key="5">
    <source>
        <dbReference type="ARBA" id="ARBA00023274"/>
    </source>
</evidence>
<dbReference type="SUPFAM" id="SSF46906">
    <property type="entry name" value="Ribosomal protein L11, C-terminal domain"/>
    <property type="match status" value="1"/>
</dbReference>
<keyword evidence="2 6" id="KW-0699">rRNA-binding</keyword>
<dbReference type="GO" id="GO:0015934">
    <property type="term" value="C:large ribosomal subunit"/>
    <property type="evidence" value="ECO:0007669"/>
    <property type="project" value="TreeGrafter"/>
</dbReference>
<evidence type="ECO:0000256" key="2">
    <source>
        <dbReference type="ARBA" id="ARBA00022730"/>
    </source>
</evidence>